<feature type="compositionally biased region" description="Basic and acidic residues" evidence="1">
    <location>
        <begin position="33"/>
        <end position="44"/>
    </location>
</feature>
<gene>
    <name evidence="3" type="ORF">MSYG_1485</name>
</gene>
<dbReference type="Gene3D" id="2.30.29.30">
    <property type="entry name" value="Pleckstrin-homology domain (PH domain)/Phosphotyrosine-binding domain (PTB)"/>
    <property type="match status" value="1"/>
</dbReference>
<dbReference type="EMBL" id="LT671822">
    <property type="protein sequence ID" value="SHO77145.1"/>
    <property type="molecule type" value="Genomic_DNA"/>
</dbReference>
<feature type="region of interest" description="Disordered" evidence="1">
    <location>
        <begin position="716"/>
        <end position="737"/>
    </location>
</feature>
<keyword evidence="2" id="KW-0812">Transmembrane</keyword>
<dbReference type="PANTHER" id="PTHR37402">
    <property type="entry name" value="GRAM DOMAIN-CONTAINING PROTEIN 4"/>
    <property type="match status" value="1"/>
</dbReference>
<keyword evidence="2" id="KW-0472">Membrane</keyword>
<protein>
    <recommendedName>
        <fullName evidence="5">GRAM domain-containing protein</fullName>
    </recommendedName>
</protein>
<evidence type="ECO:0008006" key="5">
    <source>
        <dbReference type="Google" id="ProtNLM"/>
    </source>
</evidence>
<dbReference type="Proteomes" id="UP000186303">
    <property type="component" value="Chromosome 2"/>
</dbReference>
<evidence type="ECO:0000256" key="2">
    <source>
        <dbReference type="SAM" id="Phobius"/>
    </source>
</evidence>
<feature type="region of interest" description="Disordered" evidence="1">
    <location>
        <begin position="166"/>
        <end position="265"/>
    </location>
</feature>
<evidence type="ECO:0000313" key="4">
    <source>
        <dbReference type="Proteomes" id="UP000186303"/>
    </source>
</evidence>
<dbReference type="VEuPathDB" id="FungiDB:MSYG_1485"/>
<feature type="transmembrane region" description="Helical" evidence="2">
    <location>
        <begin position="524"/>
        <end position="548"/>
    </location>
</feature>
<dbReference type="OrthoDB" id="1708389at2759"/>
<feature type="compositionally biased region" description="Low complexity" evidence="1">
    <location>
        <begin position="85"/>
        <end position="94"/>
    </location>
</feature>
<feature type="compositionally biased region" description="Basic and acidic residues" evidence="1">
    <location>
        <begin position="195"/>
        <end position="213"/>
    </location>
</feature>
<feature type="region of interest" description="Disordered" evidence="1">
    <location>
        <begin position="25"/>
        <end position="109"/>
    </location>
</feature>
<dbReference type="AlphaFoldDB" id="A0A1M8A3Y2"/>
<dbReference type="STRING" id="1230383.A0A1M8A3Y2"/>
<evidence type="ECO:0000313" key="3">
    <source>
        <dbReference type="EMBL" id="SHO77145.1"/>
    </source>
</evidence>
<keyword evidence="2" id="KW-1133">Transmembrane helix</keyword>
<dbReference type="InterPro" id="IPR011993">
    <property type="entry name" value="PH-like_dom_sf"/>
</dbReference>
<dbReference type="PANTHER" id="PTHR37402:SF1">
    <property type="entry name" value="GRAM DOMAIN-CONTAINING PROTEIN 4"/>
    <property type="match status" value="1"/>
</dbReference>
<reference evidence="4" key="1">
    <citation type="journal article" date="2017" name="Nucleic Acids Res.">
        <title>Proteogenomics produces comprehensive and highly accurate protein-coding gene annotation in a complete genome assembly of Malassezia sympodialis.</title>
        <authorList>
            <person name="Zhu Y."/>
            <person name="Engstroem P.G."/>
            <person name="Tellgren-Roth C."/>
            <person name="Baudo C.D."/>
            <person name="Kennell J.C."/>
            <person name="Sun S."/>
            <person name="Billmyre R.B."/>
            <person name="Schroeder M.S."/>
            <person name="Andersson A."/>
            <person name="Holm T."/>
            <person name="Sigurgeirsson B."/>
            <person name="Wu G."/>
            <person name="Sankaranarayanan S.R."/>
            <person name="Siddharthan R."/>
            <person name="Sanyal K."/>
            <person name="Lundeberg J."/>
            <person name="Nystedt B."/>
            <person name="Boekhout T."/>
            <person name="Dawson T.L. Jr."/>
            <person name="Heitman J."/>
            <person name="Scheynius A."/>
            <person name="Lehtioe J."/>
        </authorList>
    </citation>
    <scope>NUCLEOTIDE SEQUENCE [LARGE SCALE GENOMIC DNA]</scope>
    <source>
        <strain evidence="4">ATCC 42132</strain>
    </source>
</reference>
<dbReference type="OMA" id="IAPFWEQ"/>
<dbReference type="InterPro" id="IPR037847">
    <property type="entry name" value="GRAMDC4"/>
</dbReference>
<sequence length="875" mass="98376">MDTPGSKRKLSKNLGVRWKQLWNGASARATSEGNHRVEGSDLPRKNPQGGFVPPSIPSRWRKSSVVKPHEDAGAPQDPGLTADDTSVTSSTPSTYADTHAAQPSSRRRKLWMPGTHIDELSTPGQFPEGESRASARDFLMASLKLPALLGLDTNFKADTGFFGLDQSGNTETEDSATPEIPTRAPGDTDIETDPEDRTDYVEYPRKAPKERQKSYNAGVKSSPEHVSPRAVPRRLDDDTWSIGDNADGHMANSSNELHPSAPRSAALSKTLHELDEVEISEFLNHFSRHTREVHLPSAARHFTRMPQWSDFAYSSDEDEENIQPFAPSESLANRHRRSRLLMHVDRGLHMLEVPNVAVPSVVTSACSTPGDNSTTRRRGIDGDLQRSNSMSTMPEVAKLKEGVDAAMPAGISTSGASEKLLDSPINDRSQKHFRVADDAAEIPPDLHDDHVDGVAFCVAYFLALVEQYAPDDLDEAPVTEYRESRARSHIERLYIIAPFWEQLAANLRTLYCWEVPRRTAAAAMIYFVLWYTDMLPSAFFLTLLYYVLQFRYFPQDESLLHQRVHERMVRGQHANRLAERLKRRSRLDILDLYKRWASTYGVVSQVAAGDVADFHEKIKNLLLWRNPRASQRTAIILLLISLLVTLVSPALVFKAFFFFCGITFFALMPLQTLYPRYRRALNPLWWAVLGAPTDAQWAIQLLRKRHRRYQEWLHTMETRRSPGGGTTSGGYTSSSDVPPPPLTAADGRFAQLPADTAPAESTSKRSKSNDDMDRRKLDTFLCQLHGVPGHLVVTPSHVYFSSLRVMGAGNKHYVTRLEDIMGLRKTQGSRFWLWDSHGLKITRRGRNTLLLANMARRDEAFNLLLTLASHQIQDL</sequence>
<feature type="region of interest" description="Disordered" evidence="1">
    <location>
        <begin position="364"/>
        <end position="388"/>
    </location>
</feature>
<feature type="transmembrane region" description="Helical" evidence="2">
    <location>
        <begin position="635"/>
        <end position="664"/>
    </location>
</feature>
<evidence type="ECO:0000256" key="1">
    <source>
        <dbReference type="SAM" id="MobiDB-lite"/>
    </source>
</evidence>
<feature type="compositionally biased region" description="Basic and acidic residues" evidence="1">
    <location>
        <begin position="222"/>
        <end position="237"/>
    </location>
</feature>
<dbReference type="GO" id="GO:0006915">
    <property type="term" value="P:apoptotic process"/>
    <property type="evidence" value="ECO:0007669"/>
    <property type="project" value="InterPro"/>
</dbReference>
<accession>A0A1M8A3Y2</accession>
<feature type="region of interest" description="Disordered" evidence="1">
    <location>
        <begin position="753"/>
        <end position="772"/>
    </location>
</feature>
<keyword evidence="4" id="KW-1185">Reference proteome</keyword>
<organism evidence="3 4">
    <name type="scientific">Malassezia sympodialis (strain ATCC 42132)</name>
    <name type="common">Atopic eczema-associated yeast</name>
    <dbReference type="NCBI Taxonomy" id="1230383"/>
    <lineage>
        <taxon>Eukaryota</taxon>
        <taxon>Fungi</taxon>
        <taxon>Dikarya</taxon>
        <taxon>Basidiomycota</taxon>
        <taxon>Ustilaginomycotina</taxon>
        <taxon>Malasseziomycetes</taxon>
        <taxon>Malasseziales</taxon>
        <taxon>Malasseziaceae</taxon>
        <taxon>Malassezia</taxon>
    </lineage>
</organism>
<proteinExistence type="predicted"/>
<feature type="compositionally biased region" description="Polar residues" evidence="1">
    <location>
        <begin position="364"/>
        <end position="373"/>
    </location>
</feature>
<name>A0A1M8A3Y2_MALS4</name>